<evidence type="ECO:0000256" key="4">
    <source>
        <dbReference type="PROSITE-ProRule" id="PRU01161"/>
    </source>
</evidence>
<evidence type="ECO:0000256" key="3">
    <source>
        <dbReference type="ARBA" id="ARBA00023098"/>
    </source>
</evidence>
<evidence type="ECO:0000256" key="2">
    <source>
        <dbReference type="ARBA" id="ARBA00022963"/>
    </source>
</evidence>
<proteinExistence type="predicted"/>
<dbReference type="Pfam" id="PF01734">
    <property type="entry name" value="Patatin"/>
    <property type="match status" value="1"/>
</dbReference>
<evidence type="ECO:0000259" key="5">
    <source>
        <dbReference type="PROSITE" id="PS51635"/>
    </source>
</evidence>
<feature type="short sequence motif" description="DGA/G" evidence="4">
    <location>
        <begin position="193"/>
        <end position="195"/>
    </location>
</feature>
<dbReference type="InterPro" id="IPR016035">
    <property type="entry name" value="Acyl_Trfase/lysoPLipase"/>
</dbReference>
<accession>A0ABQ3AIQ1</accession>
<keyword evidence="1 4" id="KW-0378">Hydrolase</keyword>
<dbReference type="EMBL" id="BMUU01000011">
    <property type="protein sequence ID" value="GGY54281.1"/>
    <property type="molecule type" value="Genomic_DNA"/>
</dbReference>
<dbReference type="Proteomes" id="UP000600946">
    <property type="component" value="Unassembled WGS sequence"/>
</dbReference>
<sequence length="289" mass="29532">MAFRHTAIMTDTALVLGSGGLTGVGWEIGILHGLAEAGVDLTAARLVVGSSAGAVVGANIGARRTTLAELYERQLAQPAGEIPGHLGPGKIFRFARAVLSSRTPEEYGTKMGRMALAADTPSEADRRAVIAGRLLTHEWPERALKLTAVAADTGEFRVFDRNAGVSLVDAVAASCAVPLVWPPVTIEGRKWIDGGLHSTCNAHLAAGCDRVVILAPTPAGGGPLDSPAAQAAALTAAGARVALITPDAAAKRTFGRNSLDPARRAPAARAGRAQAAAHVAAVKALWSGA</sequence>
<name>A0ABQ3AIQ1_9ACTN</name>
<feature type="short sequence motif" description="GXSXG" evidence="4">
    <location>
        <begin position="49"/>
        <end position="53"/>
    </location>
</feature>
<comment type="caution">
    <text evidence="4">Lacks conserved residue(s) required for the propagation of feature annotation.</text>
</comment>
<protein>
    <recommendedName>
        <fullName evidence="5">PNPLA domain-containing protein</fullName>
    </recommendedName>
</protein>
<evidence type="ECO:0000313" key="6">
    <source>
        <dbReference type="EMBL" id="GGY54281.1"/>
    </source>
</evidence>
<reference evidence="7" key="1">
    <citation type="journal article" date="2019" name="Int. J. Syst. Evol. Microbiol.">
        <title>The Global Catalogue of Microorganisms (GCM) 10K type strain sequencing project: providing services to taxonomists for standard genome sequencing and annotation.</title>
        <authorList>
            <consortium name="The Broad Institute Genomics Platform"/>
            <consortium name="The Broad Institute Genome Sequencing Center for Infectious Disease"/>
            <person name="Wu L."/>
            <person name="Ma J."/>
        </authorList>
    </citation>
    <scope>NUCLEOTIDE SEQUENCE [LARGE SCALE GENOMIC DNA]</scope>
    <source>
        <strain evidence="7">JCM 4594</strain>
    </source>
</reference>
<keyword evidence="7" id="KW-1185">Reference proteome</keyword>
<keyword evidence="2 4" id="KW-0442">Lipid degradation</keyword>
<organism evidence="6 7">
    <name type="scientific">Streptomyces xanthochromogenes</name>
    <dbReference type="NCBI Taxonomy" id="67384"/>
    <lineage>
        <taxon>Bacteria</taxon>
        <taxon>Bacillati</taxon>
        <taxon>Actinomycetota</taxon>
        <taxon>Actinomycetes</taxon>
        <taxon>Kitasatosporales</taxon>
        <taxon>Streptomycetaceae</taxon>
        <taxon>Streptomyces</taxon>
    </lineage>
</organism>
<comment type="caution">
    <text evidence="6">The sequence shown here is derived from an EMBL/GenBank/DDBJ whole genome shotgun (WGS) entry which is preliminary data.</text>
</comment>
<dbReference type="InterPro" id="IPR002641">
    <property type="entry name" value="PNPLA_dom"/>
</dbReference>
<feature type="domain" description="PNPLA" evidence="5">
    <location>
        <begin position="15"/>
        <end position="207"/>
    </location>
</feature>
<evidence type="ECO:0000313" key="7">
    <source>
        <dbReference type="Proteomes" id="UP000600946"/>
    </source>
</evidence>
<dbReference type="Gene3D" id="3.40.1090.10">
    <property type="entry name" value="Cytosolic phospholipase A2 catalytic domain"/>
    <property type="match status" value="2"/>
</dbReference>
<keyword evidence="3 4" id="KW-0443">Lipid metabolism</keyword>
<dbReference type="InterPro" id="IPR050301">
    <property type="entry name" value="NTE"/>
</dbReference>
<gene>
    <name evidence="6" type="ORF">GCM10010326_55710</name>
</gene>
<dbReference type="SUPFAM" id="SSF52151">
    <property type="entry name" value="FabD/lysophospholipase-like"/>
    <property type="match status" value="1"/>
</dbReference>
<feature type="active site" description="Proton acceptor" evidence="4">
    <location>
        <position position="193"/>
    </location>
</feature>
<evidence type="ECO:0000256" key="1">
    <source>
        <dbReference type="ARBA" id="ARBA00022801"/>
    </source>
</evidence>
<dbReference type="PROSITE" id="PS51635">
    <property type="entry name" value="PNPLA"/>
    <property type="match status" value="1"/>
</dbReference>
<dbReference type="PANTHER" id="PTHR14226">
    <property type="entry name" value="NEUROPATHY TARGET ESTERASE/SWISS CHEESE D.MELANOGASTER"/>
    <property type="match status" value="1"/>
</dbReference>
<dbReference type="PANTHER" id="PTHR14226:SF57">
    <property type="entry name" value="BLR7027 PROTEIN"/>
    <property type="match status" value="1"/>
</dbReference>
<feature type="active site" description="Nucleophile" evidence="4">
    <location>
        <position position="51"/>
    </location>
</feature>